<dbReference type="GO" id="GO:0044718">
    <property type="term" value="P:siderophore transmembrane transport"/>
    <property type="evidence" value="ECO:0007669"/>
    <property type="project" value="TreeGrafter"/>
</dbReference>
<comment type="caution">
    <text evidence="15">The sequence shown here is derived from an EMBL/GenBank/DDBJ whole genome shotgun (WGS) entry which is preliminary data.</text>
</comment>
<dbReference type="PANTHER" id="PTHR30069">
    <property type="entry name" value="TONB-DEPENDENT OUTER MEMBRANE RECEPTOR"/>
    <property type="match status" value="1"/>
</dbReference>
<dbReference type="Gene3D" id="2.170.130.10">
    <property type="entry name" value="TonB-dependent receptor, plug domain"/>
    <property type="match status" value="1"/>
</dbReference>
<dbReference type="STRING" id="472175.EL18_02255"/>
<feature type="domain" description="TonB-dependent receptor-like beta-barrel" evidence="13">
    <location>
        <begin position="258"/>
        <end position="608"/>
    </location>
</feature>
<evidence type="ECO:0000256" key="3">
    <source>
        <dbReference type="ARBA" id="ARBA00022448"/>
    </source>
</evidence>
<dbReference type="eggNOG" id="COG4771">
    <property type="taxonomic scope" value="Bacteria"/>
</dbReference>
<evidence type="ECO:0000256" key="1">
    <source>
        <dbReference type="ARBA" id="ARBA00004571"/>
    </source>
</evidence>
<dbReference type="InterPro" id="IPR000531">
    <property type="entry name" value="Beta-barrel_TonB"/>
</dbReference>
<dbReference type="Gene3D" id="2.40.170.20">
    <property type="entry name" value="TonB-dependent receptor, beta-barrel domain"/>
    <property type="match status" value="1"/>
</dbReference>
<dbReference type="InterPro" id="IPR012910">
    <property type="entry name" value="Plug_dom"/>
</dbReference>
<dbReference type="Pfam" id="PF00593">
    <property type="entry name" value="TonB_dep_Rec_b-barrel"/>
    <property type="match status" value="1"/>
</dbReference>
<sequence>MRKIFWLLAAQTSFISISAYAQDAGTTQLNRIVIEAPTEASVAVGEEDLQRINPEDVQDLFASEPSISVGSSLPISQKIYVQGVEENNLAVSIDGSRQNNKIFHHNATTLIDPALLKAVSIEPGVAPADAGPGALAGSMAFETMDARDLLAEGRVIGGFLKSEFDSNGSVFTNSGAAYGVSQGFEWLGFLKYADGDLREDGDGVDILGSETGLLSGLGKVAYEAPSGDRFELSYEHVVDDNVRPYRANIGQITAGRPVPLTRNYDLARSNVVFTYTDETPEGWWDPKFQIGYSMTDLVVAEDDSFSDASTGSFNGRLENRFAVDNGSITAGFDFYHDIADYSYSGTATWPGYDVTENATNIGAYTQASLSLTDRLDVSLGGRTDFQAFEGVDGATHDNAGVSGNISADYALTDFLTASAGASHVWAGIPLAENFITNPDWVYDDALQPVTADNVFAGLRLEHSGFWAEGKIFRTEIDNARIASWSSATASHDLVSQGYELTAGYGWDSGFVSLGFADIHTEIDGSPAESYTGNYLTMPLGRKITLEAAHTFVDWGLTLGADAQFVLEYDDTAGDPAPVLPSYEVVNVFAEYVPEFAPNLSVRGEVNNLFNETYASRATYGQEYETVKPLLEPGRSFKLAITGRF</sequence>
<keyword evidence="12" id="KW-0732">Signal</keyword>
<keyword evidence="5 10" id="KW-0812">Transmembrane</keyword>
<dbReference type="PANTHER" id="PTHR30069:SF41">
    <property type="entry name" value="HEME_HEMOPEXIN UTILIZATION PROTEIN C"/>
    <property type="match status" value="1"/>
</dbReference>
<keyword evidence="9 10" id="KW-0998">Cell outer membrane</keyword>
<dbReference type="GO" id="GO:0009279">
    <property type="term" value="C:cell outer membrane"/>
    <property type="evidence" value="ECO:0007669"/>
    <property type="project" value="UniProtKB-SubCell"/>
</dbReference>
<dbReference type="SUPFAM" id="SSF56935">
    <property type="entry name" value="Porins"/>
    <property type="match status" value="1"/>
</dbReference>
<dbReference type="InterPro" id="IPR036942">
    <property type="entry name" value="Beta-barrel_TonB_sf"/>
</dbReference>
<comment type="subcellular location">
    <subcellularLocation>
        <location evidence="1 10">Cell outer membrane</location>
        <topology evidence="1 10">Multi-pass membrane protein</topology>
    </subcellularLocation>
</comment>
<dbReference type="PROSITE" id="PS52016">
    <property type="entry name" value="TONB_DEPENDENT_REC_3"/>
    <property type="match status" value="1"/>
</dbReference>
<evidence type="ECO:0000313" key="16">
    <source>
        <dbReference type="Proteomes" id="UP000053675"/>
    </source>
</evidence>
<dbReference type="AlphaFoldDB" id="A0A084UE23"/>
<evidence type="ECO:0000259" key="14">
    <source>
        <dbReference type="Pfam" id="PF07715"/>
    </source>
</evidence>
<dbReference type="InterPro" id="IPR039426">
    <property type="entry name" value="TonB-dep_rcpt-like"/>
</dbReference>
<evidence type="ECO:0000256" key="8">
    <source>
        <dbReference type="ARBA" id="ARBA00023170"/>
    </source>
</evidence>
<evidence type="ECO:0000256" key="9">
    <source>
        <dbReference type="ARBA" id="ARBA00023237"/>
    </source>
</evidence>
<gene>
    <name evidence="15" type="ORF">EL18_02255</name>
</gene>
<dbReference type="InterPro" id="IPR037066">
    <property type="entry name" value="Plug_dom_sf"/>
</dbReference>
<feature type="signal peptide" evidence="12">
    <location>
        <begin position="1"/>
        <end position="21"/>
    </location>
</feature>
<evidence type="ECO:0000259" key="13">
    <source>
        <dbReference type="Pfam" id="PF00593"/>
    </source>
</evidence>
<evidence type="ECO:0000256" key="10">
    <source>
        <dbReference type="PROSITE-ProRule" id="PRU01360"/>
    </source>
</evidence>
<dbReference type="Proteomes" id="UP000053675">
    <property type="component" value="Unassembled WGS sequence"/>
</dbReference>
<comment type="similarity">
    <text evidence="2 10 11">Belongs to the TonB-dependent receptor family.</text>
</comment>
<evidence type="ECO:0000256" key="7">
    <source>
        <dbReference type="ARBA" id="ARBA00023136"/>
    </source>
</evidence>
<dbReference type="OrthoDB" id="9760494at2"/>
<evidence type="ECO:0000313" key="15">
    <source>
        <dbReference type="EMBL" id="KFB11209.1"/>
    </source>
</evidence>
<keyword evidence="16" id="KW-1185">Reference proteome</keyword>
<proteinExistence type="inferred from homology"/>
<protein>
    <submittedName>
        <fullName evidence="15">TonB-dependent receptor</fullName>
    </submittedName>
</protein>
<accession>A0A084UE23</accession>
<feature type="chain" id="PRO_5001783222" evidence="12">
    <location>
        <begin position="22"/>
        <end position="644"/>
    </location>
</feature>
<evidence type="ECO:0000256" key="12">
    <source>
        <dbReference type="SAM" id="SignalP"/>
    </source>
</evidence>
<evidence type="ECO:0000256" key="11">
    <source>
        <dbReference type="RuleBase" id="RU003357"/>
    </source>
</evidence>
<keyword evidence="7 10" id="KW-0472">Membrane</keyword>
<dbReference type="EMBL" id="JMQM01000001">
    <property type="protein sequence ID" value="KFB11209.1"/>
    <property type="molecule type" value="Genomic_DNA"/>
</dbReference>
<name>A0A084UE23_9HYPH</name>
<dbReference type="PATRIC" id="fig|472175.3.peg.2243"/>
<keyword evidence="3 10" id="KW-0813">Transport</keyword>
<keyword evidence="6 11" id="KW-0798">TonB box</keyword>
<evidence type="ECO:0000256" key="5">
    <source>
        <dbReference type="ARBA" id="ARBA00022692"/>
    </source>
</evidence>
<reference evidence="15 16" key="1">
    <citation type="submission" date="2014-05" db="EMBL/GenBank/DDBJ databases">
        <title>Draft Genome Sequence of Nitratireductor basaltis Strain UMTGB225, A Marine Bacterium Isolated from Green Barrel Tunicate.</title>
        <authorList>
            <person name="Gan H.Y."/>
        </authorList>
    </citation>
    <scope>NUCLEOTIDE SEQUENCE [LARGE SCALE GENOMIC DNA]</scope>
    <source>
        <strain evidence="15 16">UMTGB225</strain>
    </source>
</reference>
<evidence type="ECO:0000256" key="6">
    <source>
        <dbReference type="ARBA" id="ARBA00023077"/>
    </source>
</evidence>
<keyword evidence="8 15" id="KW-0675">Receptor</keyword>
<dbReference type="Pfam" id="PF07715">
    <property type="entry name" value="Plug"/>
    <property type="match status" value="1"/>
</dbReference>
<evidence type="ECO:0000256" key="4">
    <source>
        <dbReference type="ARBA" id="ARBA00022452"/>
    </source>
</evidence>
<dbReference type="RefSeq" id="WP_051914050.1">
    <property type="nucleotide sequence ID" value="NZ_JMQM01000001.1"/>
</dbReference>
<organism evidence="15 16">
    <name type="scientific">Nitratireductor basaltis</name>
    <dbReference type="NCBI Taxonomy" id="472175"/>
    <lineage>
        <taxon>Bacteria</taxon>
        <taxon>Pseudomonadati</taxon>
        <taxon>Pseudomonadota</taxon>
        <taxon>Alphaproteobacteria</taxon>
        <taxon>Hyphomicrobiales</taxon>
        <taxon>Phyllobacteriaceae</taxon>
        <taxon>Nitratireductor</taxon>
    </lineage>
</organism>
<dbReference type="GO" id="GO:0015344">
    <property type="term" value="F:siderophore uptake transmembrane transporter activity"/>
    <property type="evidence" value="ECO:0007669"/>
    <property type="project" value="TreeGrafter"/>
</dbReference>
<feature type="domain" description="TonB-dependent receptor plug" evidence="14">
    <location>
        <begin position="36"/>
        <end position="137"/>
    </location>
</feature>
<keyword evidence="4 10" id="KW-1134">Transmembrane beta strand</keyword>
<evidence type="ECO:0000256" key="2">
    <source>
        <dbReference type="ARBA" id="ARBA00009810"/>
    </source>
</evidence>